<feature type="non-terminal residue" evidence="1">
    <location>
        <position position="1"/>
    </location>
</feature>
<gene>
    <name evidence="1" type="ORF">U0070_005832</name>
</gene>
<dbReference type="InterPro" id="IPR029064">
    <property type="entry name" value="Ribosomal_eL30-like_sf"/>
</dbReference>
<proteinExistence type="predicted"/>
<accession>A0AAW0HF09</accession>
<dbReference type="Proteomes" id="UP001488838">
    <property type="component" value="Unassembled WGS sequence"/>
</dbReference>
<dbReference type="EMBL" id="JBBHLL010000510">
    <property type="protein sequence ID" value="KAK7801349.1"/>
    <property type="molecule type" value="Genomic_DNA"/>
</dbReference>
<reference evidence="1 2" key="1">
    <citation type="journal article" date="2023" name="bioRxiv">
        <title>Conserved and derived expression patterns and positive selection on dental genes reveal complex evolutionary context of ever-growing rodent molars.</title>
        <authorList>
            <person name="Calamari Z.T."/>
            <person name="Song A."/>
            <person name="Cohen E."/>
            <person name="Akter M."/>
            <person name="Roy R.D."/>
            <person name="Hallikas O."/>
            <person name="Christensen M.M."/>
            <person name="Li P."/>
            <person name="Marangoni P."/>
            <person name="Jernvall J."/>
            <person name="Klein O.D."/>
        </authorList>
    </citation>
    <scope>NUCLEOTIDE SEQUENCE [LARGE SCALE GENOMIC DNA]</scope>
    <source>
        <strain evidence="1">V071</strain>
    </source>
</reference>
<name>A0AAW0HF09_MYOGA</name>
<evidence type="ECO:0000313" key="2">
    <source>
        <dbReference type="Proteomes" id="UP001488838"/>
    </source>
</evidence>
<keyword evidence="2" id="KW-1185">Reference proteome</keyword>
<dbReference type="Gene3D" id="3.30.1330.30">
    <property type="match status" value="1"/>
</dbReference>
<sequence>IIRHYSCRRYCCWRCGGKQHCFLRSTEDQPHPRCHSTWYMDSCLTHLWVLVFNCKLPTRETGAMVGFNKCLGAKLCKMVGCSCVWVKDYGKELHDKDAIEECFKCKK</sequence>
<dbReference type="AlphaFoldDB" id="A0AAW0HF09"/>
<comment type="caution">
    <text evidence="1">The sequence shown here is derived from an EMBL/GenBank/DDBJ whole genome shotgun (WGS) entry which is preliminary data.</text>
</comment>
<evidence type="ECO:0000313" key="1">
    <source>
        <dbReference type="EMBL" id="KAK7801349.1"/>
    </source>
</evidence>
<protein>
    <submittedName>
        <fullName evidence="1">Uncharacterized protein</fullName>
    </submittedName>
</protein>
<organism evidence="1 2">
    <name type="scientific">Myodes glareolus</name>
    <name type="common">Bank vole</name>
    <name type="synonym">Clethrionomys glareolus</name>
    <dbReference type="NCBI Taxonomy" id="447135"/>
    <lineage>
        <taxon>Eukaryota</taxon>
        <taxon>Metazoa</taxon>
        <taxon>Chordata</taxon>
        <taxon>Craniata</taxon>
        <taxon>Vertebrata</taxon>
        <taxon>Euteleostomi</taxon>
        <taxon>Mammalia</taxon>
        <taxon>Eutheria</taxon>
        <taxon>Euarchontoglires</taxon>
        <taxon>Glires</taxon>
        <taxon>Rodentia</taxon>
        <taxon>Myomorpha</taxon>
        <taxon>Muroidea</taxon>
        <taxon>Cricetidae</taxon>
        <taxon>Arvicolinae</taxon>
        <taxon>Myodes</taxon>
    </lineage>
</organism>